<evidence type="ECO:0008006" key="5">
    <source>
        <dbReference type="Google" id="ProtNLM"/>
    </source>
</evidence>
<name>A0ABQ2UBA1_9PSEU</name>
<dbReference type="Proteomes" id="UP000649573">
    <property type="component" value="Unassembled WGS sequence"/>
</dbReference>
<proteinExistence type="predicted"/>
<keyword evidence="2" id="KW-0812">Transmembrane</keyword>
<feature type="region of interest" description="Disordered" evidence="1">
    <location>
        <begin position="158"/>
        <end position="193"/>
    </location>
</feature>
<evidence type="ECO:0000313" key="3">
    <source>
        <dbReference type="EMBL" id="GGU15097.1"/>
    </source>
</evidence>
<dbReference type="EMBL" id="BMRE01000001">
    <property type="protein sequence ID" value="GGU15097.1"/>
    <property type="molecule type" value="Genomic_DNA"/>
</dbReference>
<keyword evidence="2" id="KW-0472">Membrane</keyword>
<evidence type="ECO:0000256" key="1">
    <source>
        <dbReference type="SAM" id="MobiDB-lite"/>
    </source>
</evidence>
<feature type="transmembrane region" description="Helical" evidence="2">
    <location>
        <begin position="12"/>
        <end position="36"/>
    </location>
</feature>
<evidence type="ECO:0000313" key="4">
    <source>
        <dbReference type="Proteomes" id="UP000649573"/>
    </source>
</evidence>
<sequence>MAQQASTADWIAAIGQAAGALFTAAAVAVALGIALADRRRLRREEDERGKRNARMVLVRGTGSHPVGQDEHGYQSELRIYFTNHSDRPIFNVYAEAWPVGTSLDEQPRWAVHSEVVLPGQPAEPTEYFAMKVTTKEPPPISIAAWRLRWTDVDGRQWYGDEPRQVQPLPFSGQPPGRYTGRAAEATPTKASRGWQKLIQRINRSDRST</sequence>
<protein>
    <recommendedName>
        <fullName evidence="5">PH domain-containing protein</fullName>
    </recommendedName>
</protein>
<keyword evidence="2" id="KW-1133">Transmembrane helix</keyword>
<comment type="caution">
    <text evidence="3">The sequence shown here is derived from an EMBL/GenBank/DDBJ whole genome shotgun (WGS) entry which is preliminary data.</text>
</comment>
<gene>
    <name evidence="3" type="ORF">GCM10010178_03250</name>
</gene>
<keyword evidence="4" id="KW-1185">Reference proteome</keyword>
<reference evidence="4" key="1">
    <citation type="journal article" date="2019" name="Int. J. Syst. Evol. Microbiol.">
        <title>The Global Catalogue of Microorganisms (GCM) 10K type strain sequencing project: providing services to taxonomists for standard genome sequencing and annotation.</title>
        <authorList>
            <consortium name="The Broad Institute Genomics Platform"/>
            <consortium name="The Broad Institute Genome Sequencing Center for Infectious Disease"/>
            <person name="Wu L."/>
            <person name="Ma J."/>
        </authorList>
    </citation>
    <scope>NUCLEOTIDE SEQUENCE [LARGE SCALE GENOMIC DNA]</scope>
    <source>
        <strain evidence="4">JCM 3296</strain>
    </source>
</reference>
<organism evidence="3 4">
    <name type="scientific">Lentzea flava</name>
    <dbReference type="NCBI Taxonomy" id="103732"/>
    <lineage>
        <taxon>Bacteria</taxon>
        <taxon>Bacillati</taxon>
        <taxon>Actinomycetota</taxon>
        <taxon>Actinomycetes</taxon>
        <taxon>Pseudonocardiales</taxon>
        <taxon>Pseudonocardiaceae</taxon>
        <taxon>Lentzea</taxon>
    </lineage>
</organism>
<accession>A0ABQ2UBA1</accession>
<evidence type="ECO:0000256" key="2">
    <source>
        <dbReference type="SAM" id="Phobius"/>
    </source>
</evidence>